<keyword evidence="5" id="KW-1185">Reference proteome</keyword>
<dbReference type="InterPro" id="IPR006145">
    <property type="entry name" value="PsdUridine_synth_RsuA/RluA"/>
</dbReference>
<feature type="compositionally biased region" description="Acidic residues" evidence="2">
    <location>
        <begin position="386"/>
        <end position="396"/>
    </location>
</feature>
<dbReference type="AlphaFoldDB" id="A0A150GGT2"/>
<gene>
    <name evidence="4" type="ORF">GPECTOR_23g137</name>
</gene>
<dbReference type="OrthoDB" id="428658at2759"/>
<evidence type="ECO:0000313" key="5">
    <source>
        <dbReference type="Proteomes" id="UP000075714"/>
    </source>
</evidence>
<organism evidence="4 5">
    <name type="scientific">Gonium pectorale</name>
    <name type="common">Green alga</name>
    <dbReference type="NCBI Taxonomy" id="33097"/>
    <lineage>
        <taxon>Eukaryota</taxon>
        <taxon>Viridiplantae</taxon>
        <taxon>Chlorophyta</taxon>
        <taxon>core chlorophytes</taxon>
        <taxon>Chlorophyceae</taxon>
        <taxon>CS clade</taxon>
        <taxon>Chlamydomonadales</taxon>
        <taxon>Volvocaceae</taxon>
        <taxon>Gonium</taxon>
    </lineage>
</organism>
<dbReference type="Proteomes" id="UP000075714">
    <property type="component" value="Unassembled WGS sequence"/>
</dbReference>
<feature type="domain" description="Pseudouridine synthase RsuA/RluA-like" evidence="3">
    <location>
        <begin position="112"/>
        <end position="166"/>
    </location>
</feature>
<evidence type="ECO:0000259" key="3">
    <source>
        <dbReference type="Pfam" id="PF00849"/>
    </source>
</evidence>
<feature type="region of interest" description="Disordered" evidence="2">
    <location>
        <begin position="1"/>
        <end position="22"/>
    </location>
</feature>
<evidence type="ECO:0000256" key="2">
    <source>
        <dbReference type="SAM" id="MobiDB-lite"/>
    </source>
</evidence>
<proteinExistence type="predicted"/>
<feature type="region of interest" description="Disordered" evidence="2">
    <location>
        <begin position="66"/>
        <end position="140"/>
    </location>
</feature>
<dbReference type="SUPFAM" id="SSF55120">
    <property type="entry name" value="Pseudouridine synthase"/>
    <property type="match status" value="1"/>
</dbReference>
<dbReference type="InterPro" id="IPR050188">
    <property type="entry name" value="RluA_PseudoU_synthase"/>
</dbReference>
<reference evidence="5" key="1">
    <citation type="journal article" date="2016" name="Nat. Commun.">
        <title>The Gonium pectorale genome demonstrates co-option of cell cycle regulation during the evolution of multicellularity.</title>
        <authorList>
            <person name="Hanschen E.R."/>
            <person name="Marriage T.N."/>
            <person name="Ferris P.J."/>
            <person name="Hamaji T."/>
            <person name="Toyoda A."/>
            <person name="Fujiyama A."/>
            <person name="Neme R."/>
            <person name="Noguchi H."/>
            <person name="Minakuchi Y."/>
            <person name="Suzuki M."/>
            <person name="Kawai-Toyooka H."/>
            <person name="Smith D.R."/>
            <person name="Sparks H."/>
            <person name="Anderson J."/>
            <person name="Bakaric R."/>
            <person name="Luria V."/>
            <person name="Karger A."/>
            <person name="Kirschner M.W."/>
            <person name="Durand P.M."/>
            <person name="Michod R.E."/>
            <person name="Nozaki H."/>
            <person name="Olson B.J."/>
        </authorList>
    </citation>
    <scope>NUCLEOTIDE SEQUENCE [LARGE SCALE GENOMIC DNA]</scope>
    <source>
        <strain evidence="5">NIES-2863</strain>
    </source>
</reference>
<dbReference type="Gene3D" id="3.30.2350.10">
    <property type="entry name" value="Pseudouridine synthase"/>
    <property type="match status" value="1"/>
</dbReference>
<dbReference type="PROSITE" id="PS01129">
    <property type="entry name" value="PSI_RLU"/>
    <property type="match status" value="1"/>
</dbReference>
<feature type="compositionally biased region" description="Basic and acidic residues" evidence="2">
    <location>
        <begin position="117"/>
        <end position="126"/>
    </location>
</feature>
<dbReference type="InterPro" id="IPR006224">
    <property type="entry name" value="PsdUridine_synth_RluA-like_CS"/>
</dbReference>
<evidence type="ECO:0000256" key="1">
    <source>
        <dbReference type="ARBA" id="ARBA00000073"/>
    </source>
</evidence>
<feature type="compositionally biased region" description="Low complexity" evidence="2">
    <location>
        <begin position="66"/>
        <end position="76"/>
    </location>
</feature>
<comment type="catalytic activity">
    <reaction evidence="1">
        <text>a uridine in RNA = a pseudouridine in RNA</text>
        <dbReference type="Rhea" id="RHEA:48348"/>
        <dbReference type="Rhea" id="RHEA-COMP:12068"/>
        <dbReference type="Rhea" id="RHEA-COMP:12069"/>
        <dbReference type="ChEBI" id="CHEBI:65314"/>
        <dbReference type="ChEBI" id="CHEBI:65315"/>
    </reaction>
</comment>
<dbReference type="Pfam" id="PF00849">
    <property type="entry name" value="PseudoU_synth_2"/>
    <property type="match status" value="1"/>
</dbReference>
<dbReference type="GO" id="GO:0000455">
    <property type="term" value="P:enzyme-directed rRNA pseudouridine synthesis"/>
    <property type="evidence" value="ECO:0007669"/>
    <property type="project" value="TreeGrafter"/>
</dbReference>
<name>A0A150GGT2_GONPE</name>
<feature type="compositionally biased region" description="Basic and acidic residues" evidence="2">
    <location>
        <begin position="372"/>
        <end position="385"/>
    </location>
</feature>
<dbReference type="EMBL" id="LSYV01000024">
    <property type="protein sequence ID" value="KXZ49051.1"/>
    <property type="molecule type" value="Genomic_DNA"/>
</dbReference>
<feature type="region of interest" description="Disordered" evidence="2">
    <location>
        <begin position="364"/>
        <end position="396"/>
    </location>
</feature>
<dbReference type="PANTHER" id="PTHR21600:SF88">
    <property type="entry name" value="RNA PSEUDOURIDINE SYNTHASE 5"/>
    <property type="match status" value="1"/>
</dbReference>
<feature type="compositionally biased region" description="Pro residues" evidence="2">
    <location>
        <begin position="300"/>
        <end position="312"/>
    </location>
</feature>
<sequence length="534" mass="53954">MRRVGDVASYTRRPWREPDSPSHVDVLYEDEHMVALSKPSGLQVLPAAMFHQRTVLALLRTHYGGAQQPEQRQTAAAEEEEEKGERQQQQRRQTAGEQGQTQPSRAGGLAAAGSRRSRGDRPEGRQRQQRAVPAPVHRLGRGTSGLLLCARTPEARRRLTELMTDKTAAAAEAAAAASAATEAGAAAAEAAAPTPARASGLVGAATIAEAVAERLVPCPGGPGGGGAVAAAAAPGAAGGGPPLRKLYRALVQGRVAADQGRVDVPIGPIAHPGVDGGLFAATPLGKPAASIWRVLERRPPPPQPCRLGPPWPTGQAAAAAAAPGGCVQAGRAEEASAGDGGSAGGLPLEAAAASGAGGAAWAGAADVAPGREGAREEWRGWRGEAPEAEAEADDQQEQTLMEVEILTGRPHQIRIHMAAMGHPLVGDPLYGVGGVPRAGADASALAGEEAGGPAPAEGGHGRPGDCGYHLHSLELRLPHPITGQPLALRAPPPPLLMTAAERAEEEAAAAVHAAEAEAGVGMGMGAAAKAAGAG</sequence>
<comment type="caution">
    <text evidence="4">The sequence shown here is derived from an EMBL/GenBank/DDBJ whole genome shotgun (WGS) entry which is preliminary data.</text>
</comment>
<dbReference type="InterPro" id="IPR020103">
    <property type="entry name" value="PsdUridine_synth_cat_dom_sf"/>
</dbReference>
<evidence type="ECO:0000313" key="4">
    <source>
        <dbReference type="EMBL" id="KXZ49051.1"/>
    </source>
</evidence>
<accession>A0A150GGT2</accession>
<dbReference type="PANTHER" id="PTHR21600">
    <property type="entry name" value="MITOCHONDRIAL RNA PSEUDOURIDINE SYNTHASE"/>
    <property type="match status" value="1"/>
</dbReference>
<dbReference type="GO" id="GO:0003723">
    <property type="term" value="F:RNA binding"/>
    <property type="evidence" value="ECO:0007669"/>
    <property type="project" value="InterPro"/>
</dbReference>
<dbReference type="GO" id="GO:0009982">
    <property type="term" value="F:pseudouridine synthase activity"/>
    <property type="evidence" value="ECO:0007669"/>
    <property type="project" value="InterPro"/>
</dbReference>
<feature type="region of interest" description="Disordered" evidence="2">
    <location>
        <begin position="300"/>
        <end position="319"/>
    </location>
</feature>
<feature type="compositionally biased region" description="Low complexity" evidence="2">
    <location>
        <begin position="90"/>
        <end position="114"/>
    </location>
</feature>
<dbReference type="STRING" id="33097.A0A150GGT2"/>
<protein>
    <recommendedName>
        <fullName evidence="3">Pseudouridine synthase RsuA/RluA-like domain-containing protein</fullName>
    </recommendedName>
</protein>